<comment type="caution">
    <text evidence="1">The sequence shown here is derived from an EMBL/GenBank/DDBJ whole genome shotgun (WGS) entry which is preliminary data.</text>
</comment>
<sequence>MNQFLGEAKHMKLYEEDIVFLKELISSDLVDIYGIHLKYRLSPFQIVRFIDKYQGLGLIHCKENTICLTKSGQNWLFANRNYILLQRHKIQDNFTEKFVIDNGNKKIKFDKSIYRLLGQKN</sequence>
<accession>A0ABS7ZB11</accession>
<dbReference type="Proteomes" id="UP001165302">
    <property type="component" value="Unassembled WGS sequence"/>
</dbReference>
<protein>
    <submittedName>
        <fullName evidence="1">Uncharacterized protein</fullName>
    </submittedName>
</protein>
<dbReference type="EMBL" id="JADEYP010000027">
    <property type="protein sequence ID" value="MCA5006114.1"/>
    <property type="molecule type" value="Genomic_DNA"/>
</dbReference>
<name>A0ABS7ZB11_9SPHI</name>
<dbReference type="RefSeq" id="WP_225554474.1">
    <property type="nucleotide sequence ID" value="NZ_JADEYP010000027.1"/>
</dbReference>
<evidence type="ECO:0000313" key="1">
    <source>
        <dbReference type="EMBL" id="MCA5006114.1"/>
    </source>
</evidence>
<keyword evidence="2" id="KW-1185">Reference proteome</keyword>
<gene>
    <name evidence="1" type="ORF">IPZ78_13235</name>
</gene>
<organism evidence="1 2">
    <name type="scientific">Sphingobacterium bovistauri</name>
    <dbReference type="NCBI Taxonomy" id="2781959"/>
    <lineage>
        <taxon>Bacteria</taxon>
        <taxon>Pseudomonadati</taxon>
        <taxon>Bacteroidota</taxon>
        <taxon>Sphingobacteriia</taxon>
        <taxon>Sphingobacteriales</taxon>
        <taxon>Sphingobacteriaceae</taxon>
        <taxon>Sphingobacterium</taxon>
    </lineage>
</organism>
<proteinExistence type="predicted"/>
<reference evidence="1" key="1">
    <citation type="submission" date="2020-10" db="EMBL/GenBank/DDBJ databases">
        <authorList>
            <person name="Lu T."/>
            <person name="Wang Q."/>
            <person name="Han X."/>
        </authorList>
    </citation>
    <scope>NUCLEOTIDE SEQUENCE</scope>
    <source>
        <strain evidence="1">WQ 366</strain>
    </source>
</reference>
<evidence type="ECO:0000313" key="2">
    <source>
        <dbReference type="Proteomes" id="UP001165302"/>
    </source>
</evidence>